<comment type="caution">
    <text evidence="1">The sequence shown here is derived from an EMBL/GenBank/DDBJ whole genome shotgun (WGS) entry which is preliminary data.</text>
</comment>
<evidence type="ECO:0000313" key="1">
    <source>
        <dbReference type="EMBL" id="GJT66609.1"/>
    </source>
</evidence>
<keyword evidence="2" id="KW-1185">Reference proteome</keyword>
<sequence>MSCTSFSLRSLQILSVQIRSERGSLRSTLVPSSHRVLKVVPTSIKTTTSRQELEFLFNLHIQAEDNRVNNTKSNIKKSKKKLSTCLLNQTVTGCGKAFNCDTVRTSSEGVSSMFLSGYCYLNLMSAIKKARPGSRPHFGKGGAAIYAGEPRLLGYIDMELRLVLCCEKGHYTNDCIQLKRQLEIASESGKLNHLVKDVLTERKGNQRGEAPQAAKVINMIRASIIGRCNQRTDNRRGESRGLLGQTSLRGRGSLSRSYVRALFRESQPYDQGKAKRDSNESGRC</sequence>
<reference evidence="1" key="1">
    <citation type="journal article" date="2022" name="Int. J. Mol. Sci.">
        <title>Draft Genome of Tanacetum Coccineum: Genomic Comparison of Closely Related Tanacetum-Family Plants.</title>
        <authorList>
            <person name="Yamashiro T."/>
            <person name="Shiraishi A."/>
            <person name="Nakayama K."/>
            <person name="Satake H."/>
        </authorList>
    </citation>
    <scope>NUCLEOTIDE SEQUENCE</scope>
</reference>
<accession>A0ABQ5FTR7</accession>
<evidence type="ECO:0000313" key="2">
    <source>
        <dbReference type="Proteomes" id="UP001151760"/>
    </source>
</evidence>
<proteinExistence type="predicted"/>
<dbReference type="EMBL" id="BQNB010017730">
    <property type="protein sequence ID" value="GJT66609.1"/>
    <property type="molecule type" value="Genomic_DNA"/>
</dbReference>
<organism evidence="1 2">
    <name type="scientific">Tanacetum coccineum</name>
    <dbReference type="NCBI Taxonomy" id="301880"/>
    <lineage>
        <taxon>Eukaryota</taxon>
        <taxon>Viridiplantae</taxon>
        <taxon>Streptophyta</taxon>
        <taxon>Embryophyta</taxon>
        <taxon>Tracheophyta</taxon>
        <taxon>Spermatophyta</taxon>
        <taxon>Magnoliopsida</taxon>
        <taxon>eudicotyledons</taxon>
        <taxon>Gunneridae</taxon>
        <taxon>Pentapetalae</taxon>
        <taxon>asterids</taxon>
        <taxon>campanulids</taxon>
        <taxon>Asterales</taxon>
        <taxon>Asteraceae</taxon>
        <taxon>Asteroideae</taxon>
        <taxon>Anthemideae</taxon>
        <taxon>Anthemidinae</taxon>
        <taxon>Tanacetum</taxon>
    </lineage>
</organism>
<gene>
    <name evidence="1" type="ORF">Tco_1018089</name>
</gene>
<reference evidence="1" key="2">
    <citation type="submission" date="2022-01" db="EMBL/GenBank/DDBJ databases">
        <authorList>
            <person name="Yamashiro T."/>
            <person name="Shiraishi A."/>
            <person name="Satake H."/>
            <person name="Nakayama K."/>
        </authorList>
    </citation>
    <scope>NUCLEOTIDE SEQUENCE</scope>
</reference>
<name>A0ABQ5FTR7_9ASTR</name>
<dbReference type="Proteomes" id="UP001151760">
    <property type="component" value="Unassembled WGS sequence"/>
</dbReference>
<protein>
    <submittedName>
        <fullName evidence="1">Uncharacterized protein</fullName>
    </submittedName>
</protein>